<evidence type="ECO:0000256" key="6">
    <source>
        <dbReference type="ARBA" id="ARBA00023033"/>
    </source>
</evidence>
<dbReference type="GO" id="GO:0004497">
    <property type="term" value="F:monooxygenase activity"/>
    <property type="evidence" value="ECO:0007669"/>
    <property type="project" value="UniProtKB-KW"/>
</dbReference>
<keyword evidence="4" id="KW-0274">FAD</keyword>
<evidence type="ECO:0000259" key="7">
    <source>
        <dbReference type="Pfam" id="PF01494"/>
    </source>
</evidence>
<comment type="similarity">
    <text evidence="2">Belongs to the paxM FAD-dependent monooxygenase family.</text>
</comment>
<organism evidence="8 9">
    <name type="scientific">Penicillium salamii</name>
    <dbReference type="NCBI Taxonomy" id="1612424"/>
    <lineage>
        <taxon>Eukaryota</taxon>
        <taxon>Fungi</taxon>
        <taxon>Dikarya</taxon>
        <taxon>Ascomycota</taxon>
        <taxon>Pezizomycotina</taxon>
        <taxon>Eurotiomycetes</taxon>
        <taxon>Eurotiomycetidae</taxon>
        <taxon>Eurotiales</taxon>
        <taxon>Aspergillaceae</taxon>
        <taxon>Penicillium</taxon>
    </lineage>
</organism>
<keyword evidence="3" id="KW-0285">Flavoprotein</keyword>
<evidence type="ECO:0000256" key="5">
    <source>
        <dbReference type="ARBA" id="ARBA00023002"/>
    </source>
</evidence>
<evidence type="ECO:0000256" key="1">
    <source>
        <dbReference type="ARBA" id="ARBA00001974"/>
    </source>
</evidence>
<accession>A0A9W4JTH0</accession>
<dbReference type="Pfam" id="PF01494">
    <property type="entry name" value="FAD_binding_3"/>
    <property type="match status" value="1"/>
</dbReference>
<dbReference type="InterPro" id="IPR050493">
    <property type="entry name" value="FAD-dep_Monooxygenase_BioMet"/>
</dbReference>
<comment type="cofactor">
    <cofactor evidence="1">
        <name>FAD</name>
        <dbReference type="ChEBI" id="CHEBI:57692"/>
    </cofactor>
</comment>
<keyword evidence="6" id="KW-0503">Monooxygenase</keyword>
<dbReference type="SUPFAM" id="SSF51905">
    <property type="entry name" value="FAD/NAD(P)-binding domain"/>
    <property type="match status" value="1"/>
</dbReference>
<name>A0A9W4JTH0_9EURO</name>
<keyword evidence="5" id="KW-0560">Oxidoreductase</keyword>
<dbReference type="InterPro" id="IPR002938">
    <property type="entry name" value="FAD-bd"/>
</dbReference>
<sequence>MAEQPKSLRVLIAGAGIAGLATAISLTRISSVADLDIQLYEQAPELLEIGASIALSPNGMRTLEKLGVHNALSDEVGFRGPGGIPQIFRYVVAQCRVSFWLVAKTSGSHWKTDQVVSTDTHADVSDSRHYTTRFHRGHVHSALLEHVPRETIHLNKKIKGAEARPDGVSLFFEDGTDAHGDILIGADGIRSSVRQSFIPDYKLRFSGKVFMRATFDASLVEGKIPNLPADSIHWYTTVGAYDDPRSSEELEKTIAWDQLGNVEFLRKRYKDWNPTVRALTELTPSTNLYPNFAGDALPTWVFGSRVTLVGDAAHAHGGAFAAGGSLALDDSLALGLAFKHIFQGATFSIENIEKALRLYSQTRQPHTARLLRIVHEQIDRKAATFATSEAEDEALVARLKGRPDTVWLSEHDVEAAFGVVVQGSHDAGAQRVGEELKTSGAIQLEQSKL</sequence>
<evidence type="ECO:0000256" key="3">
    <source>
        <dbReference type="ARBA" id="ARBA00022630"/>
    </source>
</evidence>
<dbReference type="PANTHER" id="PTHR13789:SF318">
    <property type="entry name" value="GERANYLGERANYL DIPHOSPHATE REDUCTASE"/>
    <property type="match status" value="1"/>
</dbReference>
<dbReference type="AlphaFoldDB" id="A0A9W4JTH0"/>
<evidence type="ECO:0000313" key="8">
    <source>
        <dbReference type="EMBL" id="CAG8420440.1"/>
    </source>
</evidence>
<evidence type="ECO:0000256" key="4">
    <source>
        <dbReference type="ARBA" id="ARBA00022827"/>
    </source>
</evidence>
<feature type="domain" description="FAD-binding" evidence="7">
    <location>
        <begin position="9"/>
        <end position="197"/>
    </location>
</feature>
<comment type="caution">
    <text evidence="8">The sequence shown here is derived from an EMBL/GenBank/DDBJ whole genome shotgun (WGS) entry which is preliminary data.</text>
</comment>
<proteinExistence type="inferred from homology"/>
<evidence type="ECO:0000256" key="2">
    <source>
        <dbReference type="ARBA" id="ARBA00007992"/>
    </source>
</evidence>
<dbReference type="GO" id="GO:0071949">
    <property type="term" value="F:FAD binding"/>
    <property type="evidence" value="ECO:0007669"/>
    <property type="project" value="InterPro"/>
</dbReference>
<evidence type="ECO:0000313" key="9">
    <source>
        <dbReference type="Proteomes" id="UP001152592"/>
    </source>
</evidence>
<dbReference type="PRINTS" id="PR00420">
    <property type="entry name" value="RNGMNOXGNASE"/>
</dbReference>
<reference evidence="8" key="1">
    <citation type="submission" date="2021-07" db="EMBL/GenBank/DDBJ databases">
        <authorList>
            <person name="Branca A.L. A."/>
        </authorList>
    </citation>
    <scope>NUCLEOTIDE SEQUENCE</scope>
</reference>
<dbReference type="OrthoDB" id="62956at2759"/>
<protein>
    <recommendedName>
        <fullName evidence="7">FAD-binding domain-containing protein</fullName>
    </recommendedName>
</protein>
<gene>
    <name evidence="8" type="ORF">PSALAMII_LOCUS9679</name>
</gene>
<dbReference type="InterPro" id="IPR036188">
    <property type="entry name" value="FAD/NAD-bd_sf"/>
</dbReference>
<dbReference type="PANTHER" id="PTHR13789">
    <property type="entry name" value="MONOOXYGENASE"/>
    <property type="match status" value="1"/>
</dbReference>
<dbReference type="EMBL" id="CAJVPD010000282">
    <property type="protein sequence ID" value="CAG8420440.1"/>
    <property type="molecule type" value="Genomic_DNA"/>
</dbReference>
<dbReference type="Gene3D" id="3.50.50.60">
    <property type="entry name" value="FAD/NAD(P)-binding domain"/>
    <property type="match status" value="1"/>
</dbReference>
<dbReference type="Proteomes" id="UP001152592">
    <property type="component" value="Unassembled WGS sequence"/>
</dbReference>